<feature type="transmembrane region" description="Helical" evidence="1">
    <location>
        <begin position="46"/>
        <end position="68"/>
    </location>
</feature>
<feature type="transmembrane region" description="Helical" evidence="1">
    <location>
        <begin position="156"/>
        <end position="175"/>
    </location>
</feature>
<name>A0A839K2Q2_9FIRM</name>
<keyword evidence="1" id="KW-1133">Transmembrane helix</keyword>
<feature type="transmembrane region" description="Helical" evidence="1">
    <location>
        <begin position="75"/>
        <end position="94"/>
    </location>
</feature>
<feature type="transmembrane region" description="Helical" evidence="1">
    <location>
        <begin position="16"/>
        <end position="40"/>
    </location>
</feature>
<keyword evidence="1" id="KW-0812">Transmembrane</keyword>
<dbReference type="InterPro" id="IPR010540">
    <property type="entry name" value="CmpB_TMEM229"/>
</dbReference>
<accession>A0A839K2Q2</accession>
<feature type="transmembrane region" description="Helical" evidence="1">
    <location>
        <begin position="114"/>
        <end position="136"/>
    </location>
</feature>
<keyword evidence="1" id="KW-0472">Membrane</keyword>
<evidence type="ECO:0000313" key="2">
    <source>
        <dbReference type="EMBL" id="MBB2183658.1"/>
    </source>
</evidence>
<dbReference type="RefSeq" id="WP_228353288.1">
    <property type="nucleotide sequence ID" value="NZ_JACEGA010000001.1"/>
</dbReference>
<reference evidence="2 3" key="1">
    <citation type="submission" date="2020-07" db="EMBL/GenBank/DDBJ databases">
        <title>Characterization and genome sequencing of isolate MD1, a novel member within the family Lachnospiraceae.</title>
        <authorList>
            <person name="Rettenmaier R."/>
            <person name="Di Bello L."/>
            <person name="Zinser C."/>
            <person name="Scheitz K."/>
            <person name="Liebl W."/>
            <person name="Zverlov V."/>
        </authorList>
    </citation>
    <scope>NUCLEOTIDE SEQUENCE [LARGE SCALE GENOMIC DNA]</scope>
    <source>
        <strain evidence="2 3">MD1</strain>
    </source>
</reference>
<organism evidence="2 3">
    <name type="scientific">Variimorphobacter saccharofermentans</name>
    <dbReference type="NCBI Taxonomy" id="2755051"/>
    <lineage>
        <taxon>Bacteria</taxon>
        <taxon>Bacillati</taxon>
        <taxon>Bacillota</taxon>
        <taxon>Clostridia</taxon>
        <taxon>Lachnospirales</taxon>
        <taxon>Lachnospiraceae</taxon>
        <taxon>Variimorphobacter</taxon>
    </lineage>
</organism>
<protein>
    <submittedName>
        <fullName evidence="2">Putative ABC transporter permease</fullName>
    </submittedName>
</protein>
<evidence type="ECO:0000313" key="3">
    <source>
        <dbReference type="Proteomes" id="UP000574276"/>
    </source>
</evidence>
<dbReference type="Pfam" id="PF06541">
    <property type="entry name" value="ABC_trans_CmpB"/>
    <property type="match status" value="1"/>
</dbReference>
<comment type="caution">
    <text evidence="2">The sequence shown here is derived from an EMBL/GenBank/DDBJ whole genome shotgun (WGS) entry which is preliminary data.</text>
</comment>
<gene>
    <name evidence="2" type="ORF">H0486_12315</name>
</gene>
<evidence type="ECO:0000256" key="1">
    <source>
        <dbReference type="SAM" id="Phobius"/>
    </source>
</evidence>
<sequence>MIIAGTRRRMYDLSTLFAWFIIYSYIGWLYETIVCSVSAGRFVQRGFMYGPLCPIYGSCIVLMIVLFSDRCKSKVSLFFSCAFLASMMEYLVSYTMESIFQNRWWDYSNEFLNLNGRICLGASIIFGISGVIIIRYLHPKLLDYMEKNFSSNSIRLANRFVLAIFLFDLFVSVQMSL</sequence>
<proteinExistence type="predicted"/>
<dbReference type="EMBL" id="JACEGA010000001">
    <property type="protein sequence ID" value="MBB2183658.1"/>
    <property type="molecule type" value="Genomic_DNA"/>
</dbReference>
<dbReference type="AlphaFoldDB" id="A0A839K2Q2"/>
<dbReference type="Proteomes" id="UP000574276">
    <property type="component" value="Unassembled WGS sequence"/>
</dbReference>
<keyword evidence="3" id="KW-1185">Reference proteome</keyword>